<keyword evidence="2 4" id="KW-0663">Pyridoxal phosphate</keyword>
<evidence type="ECO:0000313" key="7">
    <source>
        <dbReference type="Proteomes" id="UP000037392"/>
    </source>
</evidence>
<dbReference type="PROSITE" id="PS00395">
    <property type="entry name" value="ALANINE_RACEMASE"/>
    <property type="match status" value="1"/>
</dbReference>
<dbReference type="CDD" id="cd00430">
    <property type="entry name" value="PLPDE_III_AR"/>
    <property type="match status" value="1"/>
</dbReference>
<dbReference type="AlphaFoldDB" id="A0A0J9C5H0"/>
<feature type="domain" description="Alanine racemase C-terminal" evidence="5">
    <location>
        <begin position="250"/>
        <end position="378"/>
    </location>
</feature>
<dbReference type="SUPFAM" id="SSF51419">
    <property type="entry name" value="PLP-binding barrel"/>
    <property type="match status" value="1"/>
</dbReference>
<evidence type="ECO:0000313" key="6">
    <source>
        <dbReference type="EMBL" id="KMW20328.1"/>
    </source>
</evidence>
<dbReference type="Proteomes" id="UP000037392">
    <property type="component" value="Unassembled WGS sequence"/>
</dbReference>
<evidence type="ECO:0000256" key="3">
    <source>
        <dbReference type="ARBA" id="ARBA00023235"/>
    </source>
</evidence>
<evidence type="ECO:0000256" key="4">
    <source>
        <dbReference type="PIRSR" id="PIRSR600821-50"/>
    </source>
</evidence>
<dbReference type="EMBL" id="ADLK01000019">
    <property type="protein sequence ID" value="KMW20328.1"/>
    <property type="molecule type" value="Genomic_DNA"/>
</dbReference>
<dbReference type="NCBIfam" id="TIGR00492">
    <property type="entry name" value="alr"/>
    <property type="match status" value="1"/>
</dbReference>
<name>A0A0J9C5H0_9FIRM</name>
<dbReference type="Pfam" id="PF01168">
    <property type="entry name" value="Ala_racemase_N"/>
    <property type="match status" value="1"/>
</dbReference>
<dbReference type="Gene3D" id="2.40.37.10">
    <property type="entry name" value="Lyase, Ornithine Decarboxylase, Chain A, domain 1"/>
    <property type="match status" value="1"/>
</dbReference>
<dbReference type="SMART" id="SM01005">
    <property type="entry name" value="Ala_racemase_C"/>
    <property type="match status" value="1"/>
</dbReference>
<comment type="cofactor">
    <cofactor evidence="1 4">
        <name>pyridoxal 5'-phosphate</name>
        <dbReference type="ChEBI" id="CHEBI:597326"/>
    </cofactor>
</comment>
<keyword evidence="3" id="KW-0413">Isomerase</keyword>
<dbReference type="InterPro" id="IPR000821">
    <property type="entry name" value="Ala_racemase"/>
</dbReference>
<dbReference type="InterPro" id="IPR029066">
    <property type="entry name" value="PLP-binding_barrel"/>
</dbReference>
<dbReference type="OrthoDB" id="9813814at2"/>
<sequence>MYNYSKYLTRSCWLEIDLDAIKNNYYELQKMVGPEIIVMPAIKANAYGHGIVEVARALETCKVKYLASGVLHEAVKLRKNGIKSPIMLFVGNNIEEVADLYVRYDLMPTVSSISQVKAISEAAGNKTMKVFLPVETGRGRLGINAEELADFVKQVLAYKNIDIVGMYSHMSCPDWPDKESFSQWQYDRFVGAIRAVEALGVKPEFLQIANSNGSISRPDMRLTGICPGQSMWGYSTIERREPAPDLKPAIKAWKSKLLCVKDTIGGKFGEGFAAVKLDRPMRIGVMAGGMYDGISPHQANGGYVLIRGKKIPVASSICVEHTILDLTDCPEAEIGDEVVILGTQGDYEITIQDLMARWKKSVPEFLVSLNYSIPRVYFEEGKPQRVVCMDESQEIVEAGSEKEG</sequence>
<proteinExistence type="predicted"/>
<dbReference type="GO" id="GO:0030170">
    <property type="term" value="F:pyridoxal phosphate binding"/>
    <property type="evidence" value="ECO:0007669"/>
    <property type="project" value="TreeGrafter"/>
</dbReference>
<evidence type="ECO:0000259" key="5">
    <source>
        <dbReference type="SMART" id="SM01005"/>
    </source>
</evidence>
<organism evidence="6 7">
    <name type="scientific">[Clostridium] citroniae WAL-19142</name>
    <dbReference type="NCBI Taxonomy" id="742734"/>
    <lineage>
        <taxon>Bacteria</taxon>
        <taxon>Bacillati</taxon>
        <taxon>Bacillota</taxon>
        <taxon>Clostridia</taxon>
        <taxon>Lachnospirales</taxon>
        <taxon>Lachnospiraceae</taxon>
        <taxon>Enterocloster</taxon>
    </lineage>
</organism>
<dbReference type="GO" id="GO:0008784">
    <property type="term" value="F:alanine racemase activity"/>
    <property type="evidence" value="ECO:0007669"/>
    <property type="project" value="InterPro"/>
</dbReference>
<evidence type="ECO:0000256" key="1">
    <source>
        <dbReference type="ARBA" id="ARBA00001933"/>
    </source>
</evidence>
<dbReference type="Gene3D" id="3.20.20.10">
    <property type="entry name" value="Alanine racemase"/>
    <property type="match status" value="1"/>
</dbReference>
<dbReference type="Pfam" id="PF00842">
    <property type="entry name" value="Ala_racemase_C"/>
    <property type="match status" value="1"/>
</dbReference>
<dbReference type="GO" id="GO:0005829">
    <property type="term" value="C:cytosol"/>
    <property type="evidence" value="ECO:0007669"/>
    <property type="project" value="TreeGrafter"/>
</dbReference>
<comment type="caution">
    <text evidence="6">The sequence shown here is derived from an EMBL/GenBank/DDBJ whole genome shotgun (WGS) entry which is preliminary data.</text>
</comment>
<gene>
    <name evidence="6" type="ORF">HMPREF9470_02343</name>
</gene>
<feature type="modified residue" description="N6-(pyridoxal phosphate)lysine" evidence="4">
    <location>
        <position position="43"/>
    </location>
</feature>
<dbReference type="GeneID" id="93161714"/>
<dbReference type="SUPFAM" id="SSF50621">
    <property type="entry name" value="Alanine racemase C-terminal domain-like"/>
    <property type="match status" value="1"/>
</dbReference>
<dbReference type="InterPro" id="IPR020622">
    <property type="entry name" value="Ala_racemase_pyridoxalP-BS"/>
</dbReference>
<reference evidence="6 7" key="1">
    <citation type="submission" date="2011-04" db="EMBL/GenBank/DDBJ databases">
        <title>The Genome Sequence of Clostridium citroniae WAL-19142.</title>
        <authorList>
            <consortium name="The Broad Institute Genome Sequencing Platform"/>
            <person name="Earl A."/>
            <person name="Ward D."/>
            <person name="Feldgarden M."/>
            <person name="Gevers D."/>
            <person name="Warren Y.A."/>
            <person name="Tyrrell K.L."/>
            <person name="Citron D.M."/>
            <person name="Goldstein E.J."/>
            <person name="Daigneault M."/>
            <person name="Allen-Vercoe E."/>
            <person name="Young S.K."/>
            <person name="Zeng Q."/>
            <person name="Gargeya S."/>
            <person name="Fitzgerald M."/>
            <person name="Haas B."/>
            <person name="Abouelleil A."/>
            <person name="Alvarado L."/>
            <person name="Arachchi H.M."/>
            <person name="Berlin A."/>
            <person name="Brown A."/>
            <person name="Chapman S.B."/>
            <person name="Chen Z."/>
            <person name="Dunbar C."/>
            <person name="Freedman E."/>
            <person name="Gearin G."/>
            <person name="Gellesch M."/>
            <person name="Goldberg J."/>
            <person name="Griggs A."/>
            <person name="Gujja S."/>
            <person name="Heilman E.R."/>
            <person name="Heiman D."/>
            <person name="Howarth C."/>
            <person name="Larson L."/>
            <person name="Lui A."/>
            <person name="MacDonald P.J."/>
            <person name="Mehta T."/>
            <person name="Montmayeur A."/>
            <person name="Murphy C."/>
            <person name="Neiman D."/>
            <person name="Pearson M."/>
            <person name="Priest M."/>
            <person name="Roberts A."/>
            <person name="Saif S."/>
            <person name="Shea T."/>
            <person name="Shenoy N."/>
            <person name="Sisk P."/>
            <person name="Stolte C."/>
            <person name="Sykes S."/>
            <person name="White J."/>
            <person name="Yandava C."/>
            <person name="Wortman J."/>
            <person name="Nusbaum C."/>
            <person name="Birren B."/>
        </authorList>
    </citation>
    <scope>NUCLEOTIDE SEQUENCE [LARGE SCALE GENOMIC DNA]</scope>
    <source>
        <strain evidence="6 7">WAL-19142</strain>
    </source>
</reference>
<dbReference type="RefSeq" id="WP_007860914.1">
    <property type="nucleotide sequence ID" value="NZ_KQ235877.1"/>
</dbReference>
<dbReference type="GO" id="GO:0006522">
    <property type="term" value="P:alanine metabolic process"/>
    <property type="evidence" value="ECO:0007669"/>
    <property type="project" value="InterPro"/>
</dbReference>
<evidence type="ECO:0000256" key="2">
    <source>
        <dbReference type="ARBA" id="ARBA00022898"/>
    </source>
</evidence>
<dbReference type="InterPro" id="IPR001608">
    <property type="entry name" value="Ala_racemase_N"/>
</dbReference>
<dbReference type="FunFam" id="3.20.20.10:FF:000002">
    <property type="entry name" value="Alanine racemase"/>
    <property type="match status" value="1"/>
</dbReference>
<protein>
    <submittedName>
        <fullName evidence="6">Alanine racemase</fullName>
    </submittedName>
</protein>
<dbReference type="PANTHER" id="PTHR30511">
    <property type="entry name" value="ALANINE RACEMASE"/>
    <property type="match status" value="1"/>
</dbReference>
<dbReference type="InterPro" id="IPR009006">
    <property type="entry name" value="Ala_racemase/Decarboxylase_C"/>
</dbReference>
<dbReference type="PANTHER" id="PTHR30511:SF0">
    <property type="entry name" value="ALANINE RACEMASE, CATABOLIC-RELATED"/>
    <property type="match status" value="1"/>
</dbReference>
<accession>A0A0J9C5H0</accession>
<dbReference type="PATRIC" id="fig|742734.4.peg.2520"/>
<dbReference type="PRINTS" id="PR00992">
    <property type="entry name" value="ALARACEMASE"/>
</dbReference>
<dbReference type="InterPro" id="IPR011079">
    <property type="entry name" value="Ala_racemase_C"/>
</dbReference>